<keyword evidence="1" id="KW-1015">Disulfide bond</keyword>
<evidence type="ECO:0000256" key="1">
    <source>
        <dbReference type="ARBA" id="ARBA00023157"/>
    </source>
</evidence>
<name>A0A6P4ZC69_BRABE</name>
<evidence type="ECO:0000313" key="6">
    <source>
        <dbReference type="Proteomes" id="UP000515135"/>
    </source>
</evidence>
<feature type="domain" description="SMB" evidence="5">
    <location>
        <begin position="262"/>
        <end position="305"/>
    </location>
</feature>
<feature type="transmembrane region" description="Helical" evidence="3">
    <location>
        <begin position="738"/>
        <end position="762"/>
    </location>
</feature>
<feature type="transmembrane region" description="Helical" evidence="3">
    <location>
        <begin position="698"/>
        <end position="717"/>
    </location>
</feature>
<dbReference type="PROSITE" id="PS00524">
    <property type="entry name" value="SMB_1"/>
    <property type="match status" value="1"/>
</dbReference>
<feature type="region of interest" description="Disordered" evidence="2">
    <location>
        <begin position="80"/>
        <end position="118"/>
    </location>
</feature>
<organism evidence="6 7">
    <name type="scientific">Branchiostoma belcheri</name>
    <name type="common">Amphioxus</name>
    <dbReference type="NCBI Taxonomy" id="7741"/>
    <lineage>
        <taxon>Eukaryota</taxon>
        <taxon>Metazoa</taxon>
        <taxon>Chordata</taxon>
        <taxon>Cephalochordata</taxon>
        <taxon>Leptocardii</taxon>
        <taxon>Amphioxiformes</taxon>
        <taxon>Branchiostomatidae</taxon>
        <taxon>Branchiostoma</taxon>
    </lineage>
</organism>
<feature type="transmembrane region" description="Helical" evidence="3">
    <location>
        <begin position="638"/>
        <end position="661"/>
    </location>
</feature>
<feature type="compositionally biased region" description="Polar residues" evidence="2">
    <location>
        <begin position="101"/>
        <end position="111"/>
    </location>
</feature>
<dbReference type="Proteomes" id="UP000515135">
    <property type="component" value="Unplaced"/>
</dbReference>
<dbReference type="OrthoDB" id="6134459at2759"/>
<keyword evidence="3" id="KW-0472">Membrane</keyword>
<feature type="transmembrane region" description="Helical" evidence="3">
    <location>
        <begin position="793"/>
        <end position="812"/>
    </location>
</feature>
<dbReference type="GeneID" id="109472148"/>
<dbReference type="InterPro" id="IPR036024">
    <property type="entry name" value="Somatomedin_B-like_dom_sf"/>
</dbReference>
<feature type="signal peptide" evidence="4">
    <location>
        <begin position="1"/>
        <end position="23"/>
    </location>
</feature>
<dbReference type="RefSeq" id="XP_019627281.1">
    <property type="nucleotide sequence ID" value="XM_019771722.1"/>
</dbReference>
<dbReference type="PANTHER" id="PTHR45902">
    <property type="entry name" value="LATROPHILIN RECEPTOR-LIKE PROTEIN A"/>
    <property type="match status" value="1"/>
</dbReference>
<feature type="region of interest" description="Disordered" evidence="2">
    <location>
        <begin position="25"/>
        <end position="68"/>
    </location>
</feature>
<dbReference type="SUPFAM" id="SSF90188">
    <property type="entry name" value="Somatomedin B domain"/>
    <property type="match status" value="2"/>
</dbReference>
<dbReference type="Pfam" id="PF01033">
    <property type="entry name" value="Somatomedin_B"/>
    <property type="match status" value="1"/>
</dbReference>
<keyword evidence="4" id="KW-0732">Signal</keyword>
<gene>
    <name evidence="7" type="primary">LOC109472148</name>
</gene>
<dbReference type="Gene3D" id="4.10.410.20">
    <property type="match status" value="2"/>
</dbReference>
<dbReference type="InterPro" id="IPR001212">
    <property type="entry name" value="Somatomedin_B_dom"/>
</dbReference>
<keyword evidence="3" id="KW-0812">Transmembrane</keyword>
<keyword evidence="6" id="KW-1185">Reference proteome</keyword>
<dbReference type="PROSITE" id="PS50958">
    <property type="entry name" value="SMB_2"/>
    <property type="match status" value="2"/>
</dbReference>
<accession>A0A6P4ZC69</accession>
<keyword evidence="3" id="KW-1133">Transmembrane helix</keyword>
<evidence type="ECO:0000313" key="7">
    <source>
        <dbReference type="RefSeq" id="XP_019627281.1"/>
    </source>
</evidence>
<dbReference type="PANTHER" id="PTHR45902:SF1">
    <property type="entry name" value="LATROPHILIN RECEPTOR-LIKE PROTEIN A"/>
    <property type="match status" value="1"/>
</dbReference>
<feature type="transmembrane region" description="Helical" evidence="3">
    <location>
        <begin position="858"/>
        <end position="880"/>
    </location>
</feature>
<evidence type="ECO:0000259" key="5">
    <source>
        <dbReference type="PROSITE" id="PS50958"/>
    </source>
</evidence>
<feature type="transmembrane region" description="Helical" evidence="3">
    <location>
        <begin position="673"/>
        <end position="692"/>
    </location>
</feature>
<evidence type="ECO:0000256" key="4">
    <source>
        <dbReference type="SAM" id="SignalP"/>
    </source>
</evidence>
<protein>
    <submittedName>
        <fullName evidence="7">Uncharacterized protein LOC109472148</fullName>
    </submittedName>
</protein>
<feature type="domain" description="SMB" evidence="5">
    <location>
        <begin position="207"/>
        <end position="247"/>
    </location>
</feature>
<sequence length="915" mass="98961">MAGTRSLPLWLLVYFAMLHAEEAGSTSVVPESRHADTRPPVSEPAGTVAGSPLQVTGPPNPADPDGGRIRQRRRVLFPRLPPSFAGRVPPGLSHVPKTTPRPDNSHLTRPGTSEPGLKNVTIVKTPTVPIHTRTSLLGADAASDALSSGATTEPSPVGIATEPRVTGIGSESFNYTAVPVHETMDANKTGQREGDNGQYGEFPGCGELESCEGRCGEWNSTFNCQCDASCREFGDCCRDYHTECETTRNGTGGDLQPLKVIMADSCRWRCHDDSPAFARTCSCVAGCVRAGTCCADHHLLCMQSDAREREEEDLDDRQPLQCIGTPGLHGHYWMVATCPAAVRDAAVRNMCEVSSASDPDEDALRHVPVFDTTTNTSYRNLFCAHCNNATKKLSWQGLVRCFLGGSLRRMLTRPVSNPYCDWELVPPVTERPCVPQVIYDSPDSSCDRDRCSSYTANVYLNGPTGVKKYRNIDCARCASSGLRPNVTCSRDAAFQGDRLHSRVPTLRIMFDFSELNKTKARYNGRTGTQSCPVGKVFDPFRLSCRSLIHSESLKYENISRPRFGNINHLRGRSSSGNMPAMDNPVTTQGRGISTLLSSNPSDMGRNPSVGSSTYATWPNVQPVTPTMLPPDSSRQSTVLIVTNSSSMLLLLVFAFIHFMIGKSRRSTGSVLRLHLVLALFLFHGSQAAGQVIHSSGGLWKVVVACTMLFCLVAKLTASMKVGAACQFTRCKSTGSSGATACGPLVLLWAVSGVVTLTAIVLYDPQPRCFGSSSVPFDGIISCSTAPYATVTSYGGVLCLSTAADVFFFTSAVCRSRLKARFWRLSKKDLTEAILVSVLLTVVFTTNLILSAFSFQTMSYVSILASSLLGGLVAAASLCNMETKQSHKEKLESCSQEENIVMGSAISLVSFRQIEQ</sequence>
<dbReference type="KEGG" id="bbel:109472148"/>
<reference evidence="7" key="1">
    <citation type="submission" date="2025-08" db="UniProtKB">
        <authorList>
            <consortium name="RefSeq"/>
        </authorList>
    </citation>
    <scope>IDENTIFICATION</scope>
    <source>
        <tissue evidence="7">Gonad</tissue>
    </source>
</reference>
<proteinExistence type="predicted"/>
<feature type="transmembrane region" description="Helical" evidence="3">
    <location>
        <begin position="832"/>
        <end position="852"/>
    </location>
</feature>
<dbReference type="AlphaFoldDB" id="A0A6P4ZC69"/>
<evidence type="ECO:0000256" key="3">
    <source>
        <dbReference type="SAM" id="Phobius"/>
    </source>
</evidence>
<dbReference type="SMART" id="SM00201">
    <property type="entry name" value="SO"/>
    <property type="match status" value="2"/>
</dbReference>
<feature type="chain" id="PRO_5027655053" evidence="4">
    <location>
        <begin position="24"/>
        <end position="915"/>
    </location>
</feature>
<dbReference type="InterPro" id="IPR053231">
    <property type="entry name" value="GPCR_LN-TM7"/>
</dbReference>
<evidence type="ECO:0000256" key="2">
    <source>
        <dbReference type="SAM" id="MobiDB-lite"/>
    </source>
</evidence>